<evidence type="ECO:0000313" key="2">
    <source>
        <dbReference type="Proteomes" id="UP000011200"/>
    </source>
</evidence>
<sequence>MIVEVGGRPDAPLRLPLGADAVERIEAKLKSVAANLDQVREQSISTSFAS</sequence>
<dbReference type="RefSeq" id="WP_003895367.1">
    <property type="nucleotide sequence ID" value="NZ_CP027541.1"/>
</dbReference>
<gene>
    <name evidence="1" type="ORF">D806_039040</name>
</gene>
<reference evidence="1 2" key="1">
    <citation type="journal article" date="2013" name="Genome Announc.">
        <title>Draft genome sequence of MKD8, a conjugal recipient Mycobacterium smegmatis strain.</title>
        <authorList>
            <person name="Gray T.A."/>
            <person name="Palumbo M.J."/>
            <person name="Derbyshire K.M."/>
        </authorList>
    </citation>
    <scope>NUCLEOTIDE SEQUENCE [LARGE SCALE GENOMIC DNA]</scope>
    <source>
        <strain evidence="1 2">MKD8</strain>
    </source>
</reference>
<dbReference type="GeneID" id="93458653"/>
<proteinExistence type="predicted"/>
<evidence type="ECO:0000313" key="1">
    <source>
        <dbReference type="EMBL" id="AWT54870.1"/>
    </source>
</evidence>
<organism evidence="1 2">
    <name type="scientific">Mycolicibacterium smegmatis (strain MKD8)</name>
    <name type="common">Mycobacterium smegmatis</name>
    <dbReference type="NCBI Taxonomy" id="1214915"/>
    <lineage>
        <taxon>Bacteria</taxon>
        <taxon>Bacillati</taxon>
        <taxon>Actinomycetota</taxon>
        <taxon>Actinomycetes</taxon>
        <taxon>Mycobacteriales</taxon>
        <taxon>Mycobacteriaceae</taxon>
        <taxon>Mycolicibacterium</taxon>
    </lineage>
</organism>
<dbReference type="AlphaFoldDB" id="A0A2U9PSU1"/>
<dbReference type="Proteomes" id="UP000011200">
    <property type="component" value="Chromosome"/>
</dbReference>
<accession>A0A2U9PSU1</accession>
<protein>
    <submittedName>
        <fullName evidence="1">Uncharacterized protein</fullName>
    </submittedName>
</protein>
<name>A0A2U9PSU1_MYCSE</name>
<reference evidence="2" key="2">
    <citation type="submission" date="2018-03" db="EMBL/GenBank/DDBJ databases">
        <authorList>
            <person name="Derbyshire K."/>
            <person name="Gray T.A."/>
            <person name="Champion M."/>
        </authorList>
    </citation>
    <scope>NUCLEOTIDE SEQUENCE [LARGE SCALE GENOMIC DNA]</scope>
    <source>
        <strain evidence="2">MKD8</strain>
    </source>
</reference>
<dbReference type="EMBL" id="CP027541">
    <property type="protein sequence ID" value="AWT54870.1"/>
    <property type="molecule type" value="Genomic_DNA"/>
</dbReference>